<dbReference type="OrthoDB" id="2375961at2"/>
<protein>
    <recommendedName>
        <fullName evidence="4">YlqD protein</fullName>
    </recommendedName>
</protein>
<organism evidence="2 3">
    <name type="scientific">Gracilibacillus oryzae</name>
    <dbReference type="NCBI Taxonomy" id="1672701"/>
    <lineage>
        <taxon>Bacteria</taxon>
        <taxon>Bacillati</taxon>
        <taxon>Bacillota</taxon>
        <taxon>Bacilli</taxon>
        <taxon>Bacillales</taxon>
        <taxon>Bacillaceae</taxon>
        <taxon>Gracilibacillus</taxon>
    </lineage>
</organism>
<keyword evidence="3" id="KW-1185">Reference proteome</keyword>
<dbReference type="EMBL" id="WEID01000015">
    <property type="protein sequence ID" value="KAB8138714.1"/>
    <property type="molecule type" value="Genomic_DNA"/>
</dbReference>
<dbReference type="Gene3D" id="6.10.140.1110">
    <property type="match status" value="1"/>
</dbReference>
<dbReference type="RefSeq" id="WP_153401644.1">
    <property type="nucleotide sequence ID" value="NZ_ML762425.1"/>
</dbReference>
<proteinExistence type="predicted"/>
<evidence type="ECO:0000256" key="1">
    <source>
        <dbReference type="SAM" id="Coils"/>
    </source>
</evidence>
<comment type="caution">
    <text evidence="2">The sequence shown here is derived from an EMBL/GenBank/DDBJ whole genome shotgun (WGS) entry which is preliminary data.</text>
</comment>
<reference evidence="2 3" key="1">
    <citation type="submission" date="2019-10" db="EMBL/GenBank/DDBJ databases">
        <title>Gracilibacillus sp. nov. isolated from rice seeds.</title>
        <authorList>
            <person name="He S."/>
        </authorList>
    </citation>
    <scope>NUCLEOTIDE SEQUENCE [LARGE SCALE GENOMIC DNA]</scope>
    <source>
        <strain evidence="2 3">TD8</strain>
    </source>
</reference>
<dbReference type="Proteomes" id="UP000480246">
    <property type="component" value="Unassembled WGS sequence"/>
</dbReference>
<feature type="coiled-coil region" evidence="1">
    <location>
        <begin position="22"/>
        <end position="49"/>
    </location>
</feature>
<dbReference type="AlphaFoldDB" id="A0A7C8L156"/>
<accession>A0A7C8L156</accession>
<keyword evidence="1" id="KW-0175">Coiled coil</keyword>
<dbReference type="InterPro" id="IPR021297">
    <property type="entry name" value="YlqD"/>
</dbReference>
<sequence length="128" mass="15175">MKIIRKVAVKQVVTDQTKMNLKEEYELKIFKLEQECQQLIFEQKKLEQRSSKNKADIALKFQKEMSNRKDHIKWYKYKLEQLEILPIGSEISDGEVDAMIEIEEGMDWNEIIDQKSILIKDGIITKIT</sequence>
<name>A0A7C8L156_9BACI</name>
<dbReference type="Pfam" id="PF11068">
    <property type="entry name" value="YlqD"/>
    <property type="match status" value="1"/>
</dbReference>
<evidence type="ECO:0008006" key="4">
    <source>
        <dbReference type="Google" id="ProtNLM"/>
    </source>
</evidence>
<evidence type="ECO:0000313" key="3">
    <source>
        <dbReference type="Proteomes" id="UP000480246"/>
    </source>
</evidence>
<gene>
    <name evidence="2" type="ORF">F9U64_03610</name>
</gene>
<evidence type="ECO:0000313" key="2">
    <source>
        <dbReference type="EMBL" id="KAB8138714.1"/>
    </source>
</evidence>